<evidence type="ECO:0000313" key="1">
    <source>
        <dbReference type="EMBL" id="MBM0235692.1"/>
    </source>
</evidence>
<dbReference type="PANTHER" id="PTHR14136">
    <property type="entry name" value="BTB_POZ DOMAIN-CONTAINING PROTEIN KCTD9"/>
    <property type="match status" value="1"/>
</dbReference>
<accession>A0ABS1Y2E2</accession>
<proteinExistence type="predicted"/>
<comment type="caution">
    <text evidence="1">The sequence shown here is derived from an EMBL/GenBank/DDBJ whole genome shotgun (WGS) entry which is preliminary data.</text>
</comment>
<name>A0ABS1Y2E2_9ACTN</name>
<gene>
    <name evidence="1" type="ORF">JNW91_30375</name>
</gene>
<protein>
    <submittedName>
        <fullName evidence="1">Pentapeptide repeat-containing protein</fullName>
    </submittedName>
</protein>
<dbReference type="InterPro" id="IPR051082">
    <property type="entry name" value="Pentapeptide-BTB/POZ_domain"/>
</dbReference>
<dbReference type="SUPFAM" id="SSF141571">
    <property type="entry name" value="Pentapeptide repeat-like"/>
    <property type="match status" value="1"/>
</dbReference>
<reference evidence="1 2" key="1">
    <citation type="submission" date="2021-01" db="EMBL/GenBank/DDBJ databases">
        <title>Draft genome sequence of Micromonospora sp. strain STR1_7.</title>
        <authorList>
            <person name="Karlyshev A."/>
            <person name="Jawad R."/>
        </authorList>
    </citation>
    <scope>NUCLEOTIDE SEQUENCE [LARGE SCALE GENOMIC DNA]</scope>
    <source>
        <strain evidence="1 2">STR1-7</strain>
    </source>
</reference>
<dbReference type="PANTHER" id="PTHR14136:SF17">
    <property type="entry name" value="BTB_POZ DOMAIN-CONTAINING PROTEIN KCTD9"/>
    <property type="match status" value="1"/>
</dbReference>
<organism evidence="1 2">
    <name type="scientific">Micromonospora parastrephiae</name>
    <dbReference type="NCBI Taxonomy" id="2806101"/>
    <lineage>
        <taxon>Bacteria</taxon>
        <taxon>Bacillati</taxon>
        <taxon>Actinomycetota</taxon>
        <taxon>Actinomycetes</taxon>
        <taxon>Micromonosporales</taxon>
        <taxon>Micromonosporaceae</taxon>
        <taxon>Micromonospora</taxon>
    </lineage>
</organism>
<dbReference type="Gene3D" id="2.160.20.80">
    <property type="entry name" value="E3 ubiquitin-protein ligase SopA"/>
    <property type="match status" value="1"/>
</dbReference>
<dbReference type="Pfam" id="PF00805">
    <property type="entry name" value="Pentapeptide"/>
    <property type="match status" value="1"/>
</dbReference>
<dbReference type="Proteomes" id="UP000601027">
    <property type="component" value="Unassembled WGS sequence"/>
</dbReference>
<evidence type="ECO:0000313" key="2">
    <source>
        <dbReference type="Proteomes" id="UP000601027"/>
    </source>
</evidence>
<keyword evidence="2" id="KW-1185">Reference proteome</keyword>
<sequence length="105" mass="11493">MSRANMAGAILVDANLRDAQLVRVNAMSALFIRADLRDADLSWANLSGADLSEALLMDAVLVGVTWSTQTVWPGEVRGNVERISRRIGPETWIILPMEADDRVSV</sequence>
<dbReference type="InterPro" id="IPR001646">
    <property type="entry name" value="5peptide_repeat"/>
</dbReference>
<dbReference type="EMBL" id="JAEVHM010000328">
    <property type="protein sequence ID" value="MBM0235692.1"/>
    <property type="molecule type" value="Genomic_DNA"/>
</dbReference>